<protein>
    <submittedName>
        <fullName evidence="1">Uncharacterized protein</fullName>
    </submittedName>
</protein>
<dbReference type="AlphaFoldDB" id="A0A9P8P0A9"/>
<accession>A0A9P8P0A9</accession>
<reference evidence="1" key="1">
    <citation type="journal article" date="2021" name="Open Biol.">
        <title>Shared evolutionary footprints suggest mitochondrial oxidative damage underlies multiple complex I losses in fungi.</title>
        <authorList>
            <person name="Schikora-Tamarit M.A."/>
            <person name="Marcet-Houben M."/>
            <person name="Nosek J."/>
            <person name="Gabaldon T."/>
        </authorList>
    </citation>
    <scope>NUCLEOTIDE SEQUENCE</scope>
    <source>
        <strain evidence="1">NCAIM Y.01608</strain>
    </source>
</reference>
<gene>
    <name evidence="1" type="ORF">OGATHE_004300</name>
</gene>
<sequence length="194" mass="22150">MQVLEKRQVRHELVHERLEQFFVVGKIQILEVRELGKCVKHSNSVLVVAEIAAVERKESQRGPEVLLFCVLNERTQLGRQVIVAQVHSNNVRALLHPVYHNLNVAQTEIVESKTDLHGVFKSQLQKVSEHGQIIDFATTQNHLVNSTTYHQCCGQQRPIHIRTILNIACHPVSGVCWFTKLLEVEVKGWTLCEV</sequence>
<proteinExistence type="predicted"/>
<evidence type="ECO:0000313" key="2">
    <source>
        <dbReference type="Proteomes" id="UP000788993"/>
    </source>
</evidence>
<name>A0A9P8P0A9_9ASCO</name>
<comment type="caution">
    <text evidence="1">The sequence shown here is derived from an EMBL/GenBank/DDBJ whole genome shotgun (WGS) entry which is preliminary data.</text>
</comment>
<dbReference type="Proteomes" id="UP000788993">
    <property type="component" value="Unassembled WGS sequence"/>
</dbReference>
<evidence type="ECO:0000313" key="1">
    <source>
        <dbReference type="EMBL" id="KAH3662724.1"/>
    </source>
</evidence>
<reference evidence="1" key="2">
    <citation type="submission" date="2021-01" db="EMBL/GenBank/DDBJ databases">
        <authorList>
            <person name="Schikora-Tamarit M.A."/>
        </authorList>
    </citation>
    <scope>NUCLEOTIDE SEQUENCE</scope>
    <source>
        <strain evidence="1">NCAIM Y.01608</strain>
    </source>
</reference>
<dbReference type="EMBL" id="JAEUBD010001266">
    <property type="protein sequence ID" value="KAH3662724.1"/>
    <property type="molecule type" value="Genomic_DNA"/>
</dbReference>
<organism evidence="1 2">
    <name type="scientific">Ogataea polymorpha</name>
    <dbReference type="NCBI Taxonomy" id="460523"/>
    <lineage>
        <taxon>Eukaryota</taxon>
        <taxon>Fungi</taxon>
        <taxon>Dikarya</taxon>
        <taxon>Ascomycota</taxon>
        <taxon>Saccharomycotina</taxon>
        <taxon>Pichiomycetes</taxon>
        <taxon>Pichiales</taxon>
        <taxon>Pichiaceae</taxon>
        <taxon>Ogataea</taxon>
    </lineage>
</organism>
<keyword evidence="2" id="KW-1185">Reference proteome</keyword>